<keyword evidence="5" id="KW-0813">Transport</keyword>
<dbReference type="SUPFAM" id="SSF103506">
    <property type="entry name" value="Mitochondrial carrier"/>
    <property type="match status" value="1"/>
</dbReference>
<dbReference type="PANTHER" id="PTHR46181">
    <property type="entry name" value="MITOCHONDRIAL GLYCINE TRANSPORTER"/>
    <property type="match status" value="1"/>
</dbReference>
<dbReference type="PROSITE" id="PS50920">
    <property type="entry name" value="SOLCAR"/>
    <property type="match status" value="3"/>
</dbReference>
<comment type="subcellular location">
    <subcellularLocation>
        <location evidence="1">Membrane</location>
        <topology evidence="1">Multi-pass membrane protein</topology>
    </subcellularLocation>
</comment>
<evidence type="ECO:0000256" key="6">
    <source>
        <dbReference type="SAM" id="MobiDB-lite"/>
    </source>
</evidence>
<evidence type="ECO:0000313" key="7">
    <source>
        <dbReference type="EMBL" id="GLC61857.1"/>
    </source>
</evidence>
<dbReference type="Proteomes" id="UP001165080">
    <property type="component" value="Unassembled WGS sequence"/>
</dbReference>
<dbReference type="PANTHER" id="PTHR46181:SF3">
    <property type="entry name" value="MITOCHONDRIAL GLYCINE TRANSPORTER"/>
    <property type="match status" value="1"/>
</dbReference>
<evidence type="ECO:0000256" key="2">
    <source>
        <dbReference type="ARBA" id="ARBA00022692"/>
    </source>
</evidence>
<comment type="similarity">
    <text evidence="5">Belongs to the mitochondrial carrier (TC 2.A.29) family.</text>
</comment>
<feature type="region of interest" description="Disordered" evidence="6">
    <location>
        <begin position="1"/>
        <end position="46"/>
    </location>
</feature>
<dbReference type="InterPro" id="IPR018108">
    <property type="entry name" value="MCP_transmembrane"/>
</dbReference>
<reference evidence="7 8" key="1">
    <citation type="journal article" date="2023" name="Commun. Biol.">
        <title>Reorganization of the ancestral sex-determining regions during the evolution of trioecy in Pleodorina starrii.</title>
        <authorList>
            <person name="Takahashi K."/>
            <person name="Suzuki S."/>
            <person name="Kawai-Toyooka H."/>
            <person name="Yamamoto K."/>
            <person name="Hamaji T."/>
            <person name="Ootsuki R."/>
            <person name="Yamaguchi H."/>
            <person name="Kawachi M."/>
            <person name="Higashiyama T."/>
            <person name="Nozaki H."/>
        </authorList>
    </citation>
    <scope>NUCLEOTIDE SEQUENCE [LARGE SCALE GENOMIC DNA]</scope>
    <source>
        <strain evidence="7 8">NIES-4479</strain>
    </source>
</reference>
<accession>A0A9W6F9X7</accession>
<evidence type="ECO:0000313" key="8">
    <source>
        <dbReference type="Proteomes" id="UP001165080"/>
    </source>
</evidence>
<dbReference type="GO" id="GO:1904983">
    <property type="term" value="P:glycine import into mitochondrion"/>
    <property type="evidence" value="ECO:0007669"/>
    <property type="project" value="TreeGrafter"/>
</dbReference>
<comment type="caution">
    <text evidence="7">The sequence shown here is derived from an EMBL/GenBank/DDBJ whole genome shotgun (WGS) entry which is preliminary data.</text>
</comment>
<protein>
    <submittedName>
        <fullName evidence="7">Uncharacterized protein</fullName>
    </submittedName>
</protein>
<dbReference type="GO" id="GO:0015187">
    <property type="term" value="F:glycine transmembrane transporter activity"/>
    <property type="evidence" value="ECO:0007669"/>
    <property type="project" value="TreeGrafter"/>
</dbReference>
<dbReference type="InterPro" id="IPR023395">
    <property type="entry name" value="MCP_dom_sf"/>
</dbReference>
<proteinExistence type="inferred from homology"/>
<name>A0A9W6F9X7_9CHLO</name>
<dbReference type="Pfam" id="PF00153">
    <property type="entry name" value="Mito_carr"/>
    <property type="match status" value="3"/>
</dbReference>
<organism evidence="7 8">
    <name type="scientific">Pleodorina starrii</name>
    <dbReference type="NCBI Taxonomy" id="330485"/>
    <lineage>
        <taxon>Eukaryota</taxon>
        <taxon>Viridiplantae</taxon>
        <taxon>Chlorophyta</taxon>
        <taxon>core chlorophytes</taxon>
        <taxon>Chlorophyceae</taxon>
        <taxon>CS clade</taxon>
        <taxon>Chlamydomonadales</taxon>
        <taxon>Volvocaceae</taxon>
        <taxon>Pleodorina</taxon>
    </lineage>
</organism>
<evidence type="ECO:0000256" key="5">
    <source>
        <dbReference type="RuleBase" id="RU000488"/>
    </source>
</evidence>
<keyword evidence="2 4" id="KW-0812">Transmembrane</keyword>
<dbReference type="AlphaFoldDB" id="A0A9W6F9X7"/>
<feature type="repeat" description="Solcar" evidence="4">
    <location>
        <begin position="138"/>
        <end position="277"/>
    </location>
</feature>
<dbReference type="EMBL" id="BRXU01000053">
    <property type="protein sequence ID" value="GLC61857.1"/>
    <property type="molecule type" value="Genomic_DNA"/>
</dbReference>
<feature type="repeat" description="Solcar" evidence="4">
    <location>
        <begin position="284"/>
        <end position="392"/>
    </location>
</feature>
<gene>
    <name evidence="7" type="primary">PLEST010852</name>
    <name evidence="7" type="ORF">PLESTB_001811000</name>
</gene>
<evidence type="ECO:0000256" key="4">
    <source>
        <dbReference type="PROSITE-ProRule" id="PRU00282"/>
    </source>
</evidence>
<evidence type="ECO:0000256" key="1">
    <source>
        <dbReference type="ARBA" id="ARBA00004141"/>
    </source>
</evidence>
<dbReference type="GO" id="GO:0016020">
    <property type="term" value="C:membrane"/>
    <property type="evidence" value="ECO:0007669"/>
    <property type="project" value="UniProtKB-SubCell"/>
</dbReference>
<dbReference type="GO" id="GO:0005739">
    <property type="term" value="C:mitochondrion"/>
    <property type="evidence" value="ECO:0007669"/>
    <property type="project" value="TreeGrafter"/>
</dbReference>
<feature type="repeat" description="Solcar" evidence="4">
    <location>
        <begin position="40"/>
        <end position="126"/>
    </location>
</feature>
<evidence type="ECO:0000256" key="3">
    <source>
        <dbReference type="ARBA" id="ARBA00023136"/>
    </source>
</evidence>
<keyword evidence="3 4" id="KW-0472">Membrane</keyword>
<sequence length="457" mass="45560">MAPATITPKAASEAAGTEPADAQQQQQQQRQQDGKRPKKPPSAASAISGALSGSLISACVQPLDVVRTKMQADAARGVVRGSLATARVVLSEQGVRGFWAGTGPSVIRVGLGAGMHFVLLEQIRWVLSTPAADGTSQLSNMGAAMSGGISRAIAAVLLCPVTVVKTRMEYVADAADIAKPLAGGGAAPPPPRAGGGSAAANAARAATGAAASTSGAGGAASYGSVVVPRYRDTFHAMSSIVRTEGVRGLFRGLWPTVLTNAPYSGLYYMFYTRLKEGFSGEGRPQVAVNFASGVVAAVAATLLTQPADVVRTRMQLGIGIGTAATAASATAAAAGAGATAAAARGAGAWGTLLEALRQQGPSALLTGAAPRILKRTTQTALVWTLYEELVPRITQLGYAAKAAWDERAAANATTANAAGANANAAAGATAASASASGSQSASESSSVTQSASGSKRG</sequence>
<feature type="region of interest" description="Disordered" evidence="6">
    <location>
        <begin position="429"/>
        <end position="457"/>
    </location>
</feature>
<keyword evidence="8" id="KW-1185">Reference proteome</keyword>
<dbReference type="Gene3D" id="1.50.40.10">
    <property type="entry name" value="Mitochondrial carrier domain"/>
    <property type="match status" value="2"/>
</dbReference>